<dbReference type="PANTHER" id="PTHR43883:SF1">
    <property type="entry name" value="GLUCONOKINASE"/>
    <property type="match status" value="1"/>
</dbReference>
<sequence>MSKEQKMNAVASELIDEAASLFVSDAKSADTILTKAELMINPETIYSDSLFTRKGDEDVLLLQNVRDAAILRCQISGRKGDFDFVLKAAKTALGAIERLPISGHSDSITVAVLGYQGFAFMKTGRFHDATKSLEKSVEKNKCISTKKKDMASKDAVGSIATYADKRKRRERVSVENALRVCYQQTGAEPPLPDLIKFPRTSHLFDAGGTSTTSDDLVMSCDDAMLRLMSDGSTRVIIEEKIDGANLGISLCPMSAKILVQNRSHYISNGEHAQFSQITEWIELHRLELVDILSGGALSPKGGIQINCQNKLILYGEWVVARHSIPYQRLPGYFIAFDLFDKDASRFYSRERFHNIMRGSGVPVVPIIEIRNFASDAKIPHQSQNEKLHASIQSQLRSLLDTPSQFRSDGGKVEGIVLRIDDETTNCINDKSRHQDTLNQKMAPSPQWLQHRSKIVRPDFIRGCADGHWSTRRVEKQRVDYEFAAEYMKRCYELASAIN</sequence>
<dbReference type="AlphaFoldDB" id="A0A6U3VZ83"/>
<evidence type="ECO:0000313" key="2">
    <source>
        <dbReference type="EMBL" id="CAD9359397.1"/>
    </source>
</evidence>
<dbReference type="InterPro" id="IPR021122">
    <property type="entry name" value="RNA_ligase_dom_REL/Rnl2"/>
</dbReference>
<dbReference type="PANTHER" id="PTHR43883">
    <property type="entry name" value="SLR0207 PROTEIN"/>
    <property type="match status" value="1"/>
</dbReference>
<feature type="domain" description="RNA ligase" evidence="1">
    <location>
        <begin position="234"/>
        <end position="423"/>
    </location>
</feature>
<dbReference type="InterPro" id="IPR052732">
    <property type="entry name" value="Cell-binding_unc_protein"/>
</dbReference>
<accession>A0A6U3VZ83</accession>
<evidence type="ECO:0000259" key="1">
    <source>
        <dbReference type="Pfam" id="PF09414"/>
    </source>
</evidence>
<dbReference type="EMBL" id="HBGN01040630">
    <property type="protein sequence ID" value="CAD9359398.1"/>
    <property type="molecule type" value="Transcribed_RNA"/>
</dbReference>
<dbReference type="SUPFAM" id="SSF56091">
    <property type="entry name" value="DNA ligase/mRNA capping enzyme, catalytic domain"/>
    <property type="match status" value="1"/>
</dbReference>
<protein>
    <recommendedName>
        <fullName evidence="1">RNA ligase domain-containing protein</fullName>
    </recommendedName>
</protein>
<evidence type="ECO:0000313" key="3">
    <source>
        <dbReference type="EMBL" id="CAD9359398.1"/>
    </source>
</evidence>
<gene>
    <name evidence="2" type="ORF">DBRI1063_LOCUS26016</name>
    <name evidence="3" type="ORF">DBRI1063_LOCUS26017</name>
</gene>
<dbReference type="EMBL" id="HBGN01040629">
    <property type="protein sequence ID" value="CAD9359397.1"/>
    <property type="molecule type" value="Transcribed_RNA"/>
</dbReference>
<reference evidence="2" key="1">
    <citation type="submission" date="2021-01" db="EMBL/GenBank/DDBJ databases">
        <authorList>
            <person name="Corre E."/>
            <person name="Pelletier E."/>
            <person name="Niang G."/>
            <person name="Scheremetjew M."/>
            <person name="Finn R."/>
            <person name="Kale V."/>
            <person name="Holt S."/>
            <person name="Cochrane G."/>
            <person name="Meng A."/>
            <person name="Brown T."/>
            <person name="Cohen L."/>
        </authorList>
    </citation>
    <scope>NUCLEOTIDE SEQUENCE</scope>
    <source>
        <strain evidence="2">Pop2</strain>
    </source>
</reference>
<name>A0A6U3VZ83_9STRA</name>
<proteinExistence type="predicted"/>
<organism evidence="2">
    <name type="scientific">Ditylum brightwellii</name>
    <dbReference type="NCBI Taxonomy" id="49249"/>
    <lineage>
        <taxon>Eukaryota</taxon>
        <taxon>Sar</taxon>
        <taxon>Stramenopiles</taxon>
        <taxon>Ochrophyta</taxon>
        <taxon>Bacillariophyta</taxon>
        <taxon>Mediophyceae</taxon>
        <taxon>Lithodesmiophycidae</taxon>
        <taxon>Lithodesmiales</taxon>
        <taxon>Lithodesmiaceae</taxon>
        <taxon>Ditylum</taxon>
    </lineage>
</organism>
<dbReference type="Pfam" id="PF09414">
    <property type="entry name" value="RNA_ligase"/>
    <property type="match status" value="1"/>
</dbReference>
<dbReference type="Gene3D" id="3.30.470.30">
    <property type="entry name" value="DNA ligase/mRNA capping enzyme"/>
    <property type="match status" value="1"/>
</dbReference>